<evidence type="ECO:0000313" key="2">
    <source>
        <dbReference type="Proteomes" id="UP000031982"/>
    </source>
</evidence>
<accession>A0ABR5B1I7</accession>
<dbReference type="EMBL" id="JXLP01000001">
    <property type="protein sequence ID" value="KIL80491.1"/>
    <property type="molecule type" value="Genomic_DNA"/>
</dbReference>
<evidence type="ECO:0000313" key="1">
    <source>
        <dbReference type="EMBL" id="KIL80491.1"/>
    </source>
</evidence>
<proteinExistence type="predicted"/>
<protein>
    <submittedName>
        <fullName evidence="1">Uncharacterized protein</fullName>
    </submittedName>
</protein>
<dbReference type="Proteomes" id="UP000031982">
    <property type="component" value="Unassembled WGS sequence"/>
</dbReference>
<keyword evidence="2" id="KW-1185">Reference proteome</keyword>
<name>A0ABR5B1I7_BACBA</name>
<reference evidence="1 2" key="1">
    <citation type="submission" date="2015-01" db="EMBL/GenBank/DDBJ databases">
        <title>Genome Assembly of Bacillus badius MTCC 1458.</title>
        <authorList>
            <person name="Verma A."/>
            <person name="Khatri I."/>
            <person name="Mual P."/>
            <person name="Subramanian S."/>
            <person name="Krishnamurthi S."/>
        </authorList>
    </citation>
    <scope>NUCLEOTIDE SEQUENCE [LARGE SCALE GENOMIC DNA]</scope>
    <source>
        <strain evidence="1 2">MTCC 1458</strain>
    </source>
</reference>
<sequence length="39" mass="4707">MLKMTNVFYYINNSIKKNEIVVRTMSFSEPREVPQNEQQ</sequence>
<organism evidence="1 2">
    <name type="scientific">Bacillus badius</name>
    <dbReference type="NCBI Taxonomy" id="1455"/>
    <lineage>
        <taxon>Bacteria</taxon>
        <taxon>Bacillati</taxon>
        <taxon>Bacillota</taxon>
        <taxon>Bacilli</taxon>
        <taxon>Bacillales</taxon>
        <taxon>Bacillaceae</taxon>
        <taxon>Pseudobacillus</taxon>
    </lineage>
</organism>
<gene>
    <name evidence="1" type="ORF">SD77_0339</name>
</gene>
<comment type="caution">
    <text evidence="1">The sequence shown here is derived from an EMBL/GenBank/DDBJ whole genome shotgun (WGS) entry which is preliminary data.</text>
</comment>